<dbReference type="CDD" id="cd06261">
    <property type="entry name" value="TM_PBP2"/>
    <property type="match status" value="1"/>
</dbReference>
<dbReference type="FunFam" id="1.10.3720.10:FF:000033">
    <property type="entry name" value="Polar amino acid ABC transporter permease"/>
    <property type="match status" value="1"/>
</dbReference>
<dbReference type="OrthoDB" id="7341446at2"/>
<evidence type="ECO:0000256" key="9">
    <source>
        <dbReference type="ARBA" id="ARBA00022989"/>
    </source>
</evidence>
<evidence type="ECO:0000256" key="6">
    <source>
        <dbReference type="ARBA" id="ARBA00022475"/>
    </source>
</evidence>
<keyword evidence="9 11" id="KW-1133">Transmembrane helix</keyword>
<evidence type="ECO:0000256" key="1">
    <source>
        <dbReference type="ARBA" id="ARBA00003159"/>
    </source>
</evidence>
<evidence type="ECO:0000256" key="2">
    <source>
        <dbReference type="ARBA" id="ARBA00004429"/>
    </source>
</evidence>
<keyword evidence="10 11" id="KW-0472">Membrane</keyword>
<keyword evidence="14" id="KW-1185">Reference proteome</keyword>
<dbReference type="PANTHER" id="PTHR30614:SF20">
    <property type="entry name" value="GLUTAMINE TRANSPORT SYSTEM PERMEASE PROTEIN GLNP"/>
    <property type="match status" value="1"/>
</dbReference>
<dbReference type="Proteomes" id="UP000199473">
    <property type="component" value="Unassembled WGS sequence"/>
</dbReference>
<dbReference type="EMBL" id="FOSQ01000001">
    <property type="protein sequence ID" value="SFK17551.1"/>
    <property type="molecule type" value="Genomic_DNA"/>
</dbReference>
<dbReference type="RefSeq" id="WP_092954170.1">
    <property type="nucleotide sequence ID" value="NZ_FOSQ01000001.1"/>
</dbReference>
<dbReference type="Gene3D" id="1.10.3720.10">
    <property type="entry name" value="MetI-like"/>
    <property type="match status" value="1"/>
</dbReference>
<evidence type="ECO:0000313" key="13">
    <source>
        <dbReference type="EMBL" id="SFK17551.1"/>
    </source>
</evidence>
<dbReference type="InterPro" id="IPR043429">
    <property type="entry name" value="ArtM/GltK/GlnP/TcyL/YhdX-like"/>
</dbReference>
<keyword evidence="6" id="KW-1003">Cell membrane</keyword>
<evidence type="ECO:0000256" key="4">
    <source>
        <dbReference type="ARBA" id="ARBA00016506"/>
    </source>
</evidence>
<evidence type="ECO:0000256" key="11">
    <source>
        <dbReference type="RuleBase" id="RU363032"/>
    </source>
</evidence>
<dbReference type="InterPro" id="IPR000515">
    <property type="entry name" value="MetI-like"/>
</dbReference>
<sequence>MDFEWTLFVESLPALARGAATTAELAFVSICGGLVLGLMGGLARVSGIAALNAFALFCVTLLRGVPLLVTMLFFYYGLPSLGLLLEAKTVAILALSLTNGAYVTEIVRAGIQSIDRGQMRAARSLGMGWALAMRRIVLPQALRRVLPPIGNEAITLLKNTALVSVIAIPDLLRAGTDIMTWQANTFSPFAGVALMYLMMTLPLVWLVARLESRWRVA</sequence>
<feature type="transmembrane region" description="Helical" evidence="11">
    <location>
        <begin position="189"/>
        <end position="208"/>
    </location>
</feature>
<dbReference type="GO" id="GO:0043190">
    <property type="term" value="C:ATP-binding cassette (ABC) transporter complex"/>
    <property type="evidence" value="ECO:0007669"/>
    <property type="project" value="InterPro"/>
</dbReference>
<reference evidence="13 14" key="1">
    <citation type="submission" date="2016-10" db="EMBL/GenBank/DDBJ databases">
        <authorList>
            <person name="de Groot N.N."/>
        </authorList>
    </citation>
    <scope>NUCLEOTIDE SEQUENCE [LARGE SCALE GENOMIC DNA]</scope>
    <source>
        <strain evidence="13 14">DSM 19981</strain>
    </source>
</reference>
<comment type="subcellular location">
    <subcellularLocation>
        <location evidence="2">Cell inner membrane</location>
        <topology evidence="2">Multi-pass membrane protein</topology>
    </subcellularLocation>
    <subcellularLocation>
        <location evidence="11">Cell membrane</location>
        <topology evidence="11">Multi-pass membrane protein</topology>
    </subcellularLocation>
</comment>
<accession>A0A1I3XEP2</accession>
<comment type="function">
    <text evidence="1">Part of the binding-protein-dependent transport system for glutamine; probably responsible for the translocation of the substrate across the membrane.</text>
</comment>
<dbReference type="GO" id="GO:0022857">
    <property type="term" value="F:transmembrane transporter activity"/>
    <property type="evidence" value="ECO:0007669"/>
    <property type="project" value="InterPro"/>
</dbReference>
<protein>
    <recommendedName>
        <fullName evidence="4">Putative glutamine transport system permease protein GlnP</fullName>
    </recommendedName>
</protein>
<dbReference type="PANTHER" id="PTHR30614">
    <property type="entry name" value="MEMBRANE COMPONENT OF AMINO ACID ABC TRANSPORTER"/>
    <property type="match status" value="1"/>
</dbReference>
<evidence type="ECO:0000256" key="5">
    <source>
        <dbReference type="ARBA" id="ARBA00022448"/>
    </source>
</evidence>
<keyword evidence="5 11" id="KW-0813">Transport</keyword>
<evidence type="ECO:0000259" key="12">
    <source>
        <dbReference type="PROSITE" id="PS50928"/>
    </source>
</evidence>
<evidence type="ECO:0000256" key="3">
    <source>
        <dbReference type="ARBA" id="ARBA00010072"/>
    </source>
</evidence>
<name>A0A1I3XEP2_9PROT</name>
<comment type="similarity">
    <text evidence="3">Belongs to the binding-protein-dependent transport system permease family. HisMQ subfamily.</text>
</comment>
<feature type="domain" description="ABC transmembrane type-1" evidence="12">
    <location>
        <begin position="19"/>
        <end position="207"/>
    </location>
</feature>
<evidence type="ECO:0000256" key="7">
    <source>
        <dbReference type="ARBA" id="ARBA00022692"/>
    </source>
</evidence>
<dbReference type="PROSITE" id="PS50928">
    <property type="entry name" value="ABC_TM1"/>
    <property type="match status" value="1"/>
</dbReference>
<dbReference type="InterPro" id="IPR010065">
    <property type="entry name" value="AA_ABC_transptr_permease_3TM"/>
</dbReference>
<gene>
    <name evidence="13" type="ORF">SAMN02745775_101203</name>
</gene>
<dbReference type="NCBIfam" id="TIGR01726">
    <property type="entry name" value="HEQRo_perm_3TM"/>
    <property type="match status" value="1"/>
</dbReference>
<feature type="transmembrane region" description="Helical" evidence="11">
    <location>
        <begin position="20"/>
        <end position="42"/>
    </location>
</feature>
<dbReference type="GO" id="GO:0006865">
    <property type="term" value="P:amino acid transport"/>
    <property type="evidence" value="ECO:0007669"/>
    <property type="project" value="UniProtKB-KW"/>
</dbReference>
<keyword evidence="8" id="KW-0029">Amino-acid transport</keyword>
<organism evidence="13 14">
    <name type="scientific">Falsiroseomonas stagni DSM 19981</name>
    <dbReference type="NCBI Taxonomy" id="1123062"/>
    <lineage>
        <taxon>Bacteria</taxon>
        <taxon>Pseudomonadati</taxon>
        <taxon>Pseudomonadota</taxon>
        <taxon>Alphaproteobacteria</taxon>
        <taxon>Acetobacterales</taxon>
        <taxon>Roseomonadaceae</taxon>
        <taxon>Falsiroseomonas</taxon>
    </lineage>
</organism>
<dbReference type="AlphaFoldDB" id="A0A1I3XEP2"/>
<dbReference type="SUPFAM" id="SSF161098">
    <property type="entry name" value="MetI-like"/>
    <property type="match status" value="1"/>
</dbReference>
<evidence type="ECO:0000256" key="10">
    <source>
        <dbReference type="ARBA" id="ARBA00023136"/>
    </source>
</evidence>
<proteinExistence type="inferred from homology"/>
<feature type="transmembrane region" description="Helical" evidence="11">
    <location>
        <begin position="54"/>
        <end position="76"/>
    </location>
</feature>
<dbReference type="Pfam" id="PF00528">
    <property type="entry name" value="BPD_transp_1"/>
    <property type="match status" value="1"/>
</dbReference>
<keyword evidence="7 11" id="KW-0812">Transmembrane</keyword>
<evidence type="ECO:0000256" key="8">
    <source>
        <dbReference type="ARBA" id="ARBA00022970"/>
    </source>
</evidence>
<dbReference type="InterPro" id="IPR035906">
    <property type="entry name" value="MetI-like_sf"/>
</dbReference>
<evidence type="ECO:0000313" key="14">
    <source>
        <dbReference type="Proteomes" id="UP000199473"/>
    </source>
</evidence>
<dbReference type="STRING" id="1123062.SAMN02745775_101203"/>